<evidence type="ECO:0000313" key="2">
    <source>
        <dbReference type="EMBL" id="SFL68557.1"/>
    </source>
</evidence>
<evidence type="ECO:0000259" key="1">
    <source>
        <dbReference type="Pfam" id="PF10026"/>
    </source>
</evidence>
<dbReference type="STRING" id="334253.SAMN04487943_10393"/>
<dbReference type="Proteomes" id="UP000198565">
    <property type="component" value="Unassembled WGS sequence"/>
</dbReference>
<keyword evidence="3" id="KW-1185">Reference proteome</keyword>
<reference evidence="3" key="1">
    <citation type="submission" date="2016-10" db="EMBL/GenBank/DDBJ databases">
        <authorList>
            <person name="Varghese N."/>
            <person name="Submissions S."/>
        </authorList>
    </citation>
    <scope>NUCLEOTIDE SEQUENCE [LARGE SCALE GENOMIC DNA]</scope>
    <source>
        <strain evidence="3">CGMCC 1.4250</strain>
    </source>
</reference>
<name>A0A1I4JQR0_9BACI</name>
<evidence type="ECO:0000313" key="3">
    <source>
        <dbReference type="Proteomes" id="UP000198565"/>
    </source>
</evidence>
<protein>
    <submittedName>
        <fullName evidence="2">Uncharacterized protein YjaZ</fullName>
    </submittedName>
</protein>
<proteinExistence type="predicted"/>
<dbReference type="OrthoDB" id="2449457at2"/>
<dbReference type="EMBL" id="FOTR01000003">
    <property type="protein sequence ID" value="SFL68557.1"/>
    <property type="molecule type" value="Genomic_DNA"/>
</dbReference>
<dbReference type="Pfam" id="PF10026">
    <property type="entry name" value="DUF2268"/>
    <property type="match status" value="1"/>
</dbReference>
<organism evidence="2 3">
    <name type="scientific">Gracilibacillus orientalis</name>
    <dbReference type="NCBI Taxonomy" id="334253"/>
    <lineage>
        <taxon>Bacteria</taxon>
        <taxon>Bacillati</taxon>
        <taxon>Bacillota</taxon>
        <taxon>Bacilli</taxon>
        <taxon>Bacillales</taxon>
        <taxon>Bacillaceae</taxon>
        <taxon>Gracilibacillus</taxon>
    </lineage>
</organism>
<dbReference type="RefSeq" id="WP_091482599.1">
    <property type="nucleotide sequence ID" value="NZ_FOTR01000003.1"/>
</dbReference>
<dbReference type="AlphaFoldDB" id="A0A1I4JQR0"/>
<gene>
    <name evidence="2" type="ORF">SAMN04487943_10393</name>
</gene>
<feature type="domain" description="DUF2268" evidence="1">
    <location>
        <begin position="82"/>
        <end position="267"/>
    </location>
</feature>
<sequence length="276" mass="32565">MTIHATDKWMKRFTDKKGVKDQEDQNLLHQSVICEPLTKYFKELPPEAIQEHLLRHGLFSSNLKKEDAQKWLQQNYLSKVNILYKKCKNAWNGPEPDIFIFPSNEEIRELKEWYNSNAGLSYPDKLFLFLQKNAENREIVALFLHEYSHICRLNLFPKKEMEYTLLDAVILEGIAEWIVRKKVGAAYGNKRIEMVTDELLEDLWKKWIEPLQQLTRDHPKHNMIMYGLHGVPRNIGYIIGYNIIQRYMTKQNGSITTLLHTPNHQILAEVDSLTEK</sequence>
<accession>A0A1I4JQR0</accession>
<dbReference type="InterPro" id="IPR018728">
    <property type="entry name" value="DUF2268"/>
</dbReference>